<dbReference type="EMBL" id="CAEY01001585">
    <property type="status" value="NOT_ANNOTATED_CDS"/>
    <property type="molecule type" value="Genomic_DNA"/>
</dbReference>
<dbReference type="OMA" id="PWEPINS"/>
<dbReference type="Proteomes" id="UP000015104">
    <property type="component" value="Unassembled WGS sequence"/>
</dbReference>
<evidence type="ECO:0000256" key="3">
    <source>
        <dbReference type="ARBA" id="ARBA00023128"/>
    </source>
</evidence>
<proteinExistence type="inferred from homology"/>
<dbReference type="GO" id="GO:0051082">
    <property type="term" value="F:unfolded protein binding"/>
    <property type="evidence" value="ECO:0007669"/>
    <property type="project" value="TreeGrafter"/>
</dbReference>
<organism evidence="6 7">
    <name type="scientific">Tetranychus urticae</name>
    <name type="common">Two-spotted spider mite</name>
    <dbReference type="NCBI Taxonomy" id="32264"/>
    <lineage>
        <taxon>Eukaryota</taxon>
        <taxon>Metazoa</taxon>
        <taxon>Ecdysozoa</taxon>
        <taxon>Arthropoda</taxon>
        <taxon>Chelicerata</taxon>
        <taxon>Arachnida</taxon>
        <taxon>Acari</taxon>
        <taxon>Acariformes</taxon>
        <taxon>Trombidiformes</taxon>
        <taxon>Prostigmata</taxon>
        <taxon>Eleutherengona</taxon>
        <taxon>Raphignathae</taxon>
        <taxon>Tetranychoidea</taxon>
        <taxon>Tetranychidae</taxon>
        <taxon>Tetranychus</taxon>
    </lineage>
</organism>
<evidence type="ECO:0000256" key="2">
    <source>
        <dbReference type="ARBA" id="ARBA00007884"/>
    </source>
</evidence>
<evidence type="ECO:0000259" key="5">
    <source>
        <dbReference type="Pfam" id="PF08547"/>
    </source>
</evidence>
<dbReference type="InterPro" id="IPR008979">
    <property type="entry name" value="Galactose-bd-like_sf"/>
</dbReference>
<accession>T1K581</accession>
<evidence type="ECO:0000256" key="4">
    <source>
        <dbReference type="ARBA" id="ARBA00023186"/>
    </source>
</evidence>
<dbReference type="STRING" id="32264.T1K581"/>
<dbReference type="AlphaFoldDB" id="T1K581"/>
<protein>
    <recommendedName>
        <fullName evidence="5">NADH:ubiquinone oxidoreductase intermediate-associated protein 30 domain-containing protein</fullName>
    </recommendedName>
</protein>
<gene>
    <name evidence="6" type="primary">107360836</name>
</gene>
<evidence type="ECO:0000313" key="7">
    <source>
        <dbReference type="Proteomes" id="UP000015104"/>
    </source>
</evidence>
<dbReference type="OrthoDB" id="42561at2759"/>
<name>T1K581_TETUR</name>
<dbReference type="SUPFAM" id="SSF49785">
    <property type="entry name" value="Galactose-binding domain-like"/>
    <property type="match status" value="1"/>
</dbReference>
<dbReference type="GO" id="GO:0032981">
    <property type="term" value="P:mitochondrial respiratory chain complex I assembly"/>
    <property type="evidence" value="ECO:0007669"/>
    <property type="project" value="TreeGrafter"/>
</dbReference>
<keyword evidence="4" id="KW-0143">Chaperone</keyword>
<dbReference type="InterPro" id="IPR039131">
    <property type="entry name" value="NDUFAF1"/>
</dbReference>
<feature type="domain" description="NADH:ubiquinone oxidoreductase intermediate-associated protein 30" evidence="5">
    <location>
        <begin position="106"/>
        <end position="279"/>
    </location>
</feature>
<reference evidence="6" key="2">
    <citation type="submission" date="2015-06" db="UniProtKB">
        <authorList>
            <consortium name="EnsemblMetazoa"/>
        </authorList>
    </citation>
    <scope>IDENTIFICATION</scope>
</reference>
<dbReference type="PANTHER" id="PTHR13194:SF18">
    <property type="entry name" value="COMPLEX I INTERMEDIATE-ASSOCIATED PROTEIN 30, MITOCHONDRIAL"/>
    <property type="match status" value="1"/>
</dbReference>
<dbReference type="KEGG" id="tut:107360836"/>
<evidence type="ECO:0000313" key="6">
    <source>
        <dbReference type="EnsemblMetazoa" id="tetur05g05340.1"/>
    </source>
</evidence>
<dbReference type="Pfam" id="PF08547">
    <property type="entry name" value="CIA30"/>
    <property type="match status" value="1"/>
</dbReference>
<dbReference type="eggNOG" id="KOG2435">
    <property type="taxonomic scope" value="Eukaryota"/>
</dbReference>
<dbReference type="PANTHER" id="PTHR13194">
    <property type="entry name" value="COMPLEX I INTERMEDIATE-ASSOCIATED PROTEIN 30"/>
    <property type="match status" value="1"/>
</dbReference>
<comment type="similarity">
    <text evidence="2">Belongs to the CIA30 family.</text>
</comment>
<sequence length="310" mass="36594">MFSIRLFNNLTSQRPIQLVRGLQTSYVNCALIQSPRGALKYEEKYGEFYEGDFKTRWKLLKEEWAAMKKFYSKWDNWDRFVFKRLFSHPMKKIKTIIPGDEYIFADLSKPESLNVWKLGSDRIWNEGYSTCRLEANNGGYATFSGYLDSTNLPKDGTISRVGYVNMTTYTAPEFLAWDNNFNFEDWSHITLKIRGDGRRWLLILGQRGYSNQCWDDKYVTWLPTHGGPYWQEVKIPFSKFFLGALGRIQEPQCRMDKYPITYIGLTLMDGRTGPFRLDVKSLGVAYDPRNYEEFAYEDYYVPEHPHHYLD</sequence>
<keyword evidence="7" id="KW-1185">Reference proteome</keyword>
<reference evidence="7" key="1">
    <citation type="submission" date="2011-08" db="EMBL/GenBank/DDBJ databases">
        <authorList>
            <person name="Rombauts S."/>
        </authorList>
    </citation>
    <scope>NUCLEOTIDE SEQUENCE</scope>
    <source>
        <strain evidence="7">London</strain>
    </source>
</reference>
<evidence type="ECO:0000256" key="1">
    <source>
        <dbReference type="ARBA" id="ARBA00004173"/>
    </source>
</evidence>
<comment type="subcellular location">
    <subcellularLocation>
        <location evidence="1">Mitochondrion</location>
    </subcellularLocation>
</comment>
<dbReference type="InterPro" id="IPR013857">
    <property type="entry name" value="NADH-UbQ_OxRdtase-assoc_prot30"/>
</dbReference>
<dbReference type="EnsemblMetazoa" id="tetur05g05340.1">
    <property type="protein sequence ID" value="tetur05g05340.1"/>
    <property type="gene ID" value="tetur05g05340"/>
</dbReference>
<dbReference type="GO" id="GO:0006120">
    <property type="term" value="P:mitochondrial electron transport, NADH to ubiquinone"/>
    <property type="evidence" value="ECO:0007669"/>
    <property type="project" value="TreeGrafter"/>
</dbReference>
<dbReference type="GO" id="GO:0005739">
    <property type="term" value="C:mitochondrion"/>
    <property type="evidence" value="ECO:0007669"/>
    <property type="project" value="UniProtKB-SubCell"/>
</dbReference>
<keyword evidence="3" id="KW-0496">Mitochondrion</keyword>
<dbReference type="HOGENOM" id="CLU_059028_2_2_1"/>